<feature type="transmembrane region" description="Helical" evidence="1">
    <location>
        <begin position="68"/>
        <end position="86"/>
    </location>
</feature>
<comment type="caution">
    <text evidence="2">The sequence shown here is derived from an EMBL/GenBank/DDBJ whole genome shotgun (WGS) entry which is preliminary data.</text>
</comment>
<organism evidence="2 3">
    <name type="scientific">Mycoplasma bradburyae</name>
    <dbReference type="NCBI Taxonomy" id="2963128"/>
    <lineage>
        <taxon>Bacteria</taxon>
        <taxon>Bacillati</taxon>
        <taxon>Mycoplasmatota</taxon>
        <taxon>Mollicutes</taxon>
        <taxon>Mycoplasmataceae</taxon>
        <taxon>Mycoplasma</taxon>
    </lineage>
</organism>
<proteinExistence type="predicted"/>
<keyword evidence="1" id="KW-1133">Transmembrane helix</keyword>
<keyword evidence="1" id="KW-0472">Membrane</keyword>
<evidence type="ECO:0000313" key="3">
    <source>
        <dbReference type="Proteomes" id="UP001216384"/>
    </source>
</evidence>
<dbReference type="EMBL" id="JAJHZP010000011">
    <property type="protein sequence ID" value="MDC4183227.1"/>
    <property type="molecule type" value="Genomic_DNA"/>
</dbReference>
<name>A0AAW6HN29_9MOLU</name>
<evidence type="ECO:0000256" key="1">
    <source>
        <dbReference type="SAM" id="Phobius"/>
    </source>
</evidence>
<feature type="transmembrane region" description="Helical" evidence="1">
    <location>
        <begin position="118"/>
        <end position="137"/>
    </location>
</feature>
<sequence length="205" mass="23677">MDRAKFLKISSFMGYAVIILFLFVVMPVYLSIIFNLIKVNNLFVDDFFSTLTTVSITKLRLTSFIDNYVATLVISLFFIIYNLIYLRKNKNTWLASFFPFCFKELKTSSTFAYKMKPGSYWTLYTFLILSILAIALYQLHWNVATSSNLIVVTMINIIFLVVICCPLISFIIIITTSDYKTAKLNKSNSIETKTNDRSMNVNNNK</sequence>
<feature type="transmembrane region" description="Helical" evidence="1">
    <location>
        <begin position="12"/>
        <end position="37"/>
    </location>
</feature>
<reference evidence="2" key="1">
    <citation type="submission" date="2021-11" db="EMBL/GenBank/DDBJ databases">
        <title>Description of Mycoplasma bradburyaesp. nov.from sea birds: a tribute to a great mycoplasmologist.</title>
        <authorList>
            <person name="Ramirez A.S."/>
            <person name="Poveda C."/>
            <person name="Suarez-Perez A."/>
            <person name="Rosales R.S."/>
            <person name="Dijkman R."/>
            <person name="Feberwee A."/>
            <person name="Spergser J."/>
            <person name="Szostak M.P."/>
            <person name="Ressel L."/>
            <person name="Calabuig P."/>
            <person name="Catania S."/>
            <person name="Gobbo F."/>
            <person name="Timofte D."/>
            <person name="Poveda J.B."/>
        </authorList>
    </citation>
    <scope>NUCLEOTIDE SEQUENCE</scope>
    <source>
        <strain evidence="2">T264</strain>
    </source>
</reference>
<dbReference type="RefSeq" id="WP_255045849.1">
    <property type="nucleotide sequence ID" value="NZ_CP101415.1"/>
</dbReference>
<dbReference type="Proteomes" id="UP001216384">
    <property type="component" value="Unassembled WGS sequence"/>
</dbReference>
<evidence type="ECO:0000313" key="2">
    <source>
        <dbReference type="EMBL" id="MDC4183227.1"/>
    </source>
</evidence>
<feature type="transmembrane region" description="Helical" evidence="1">
    <location>
        <begin position="149"/>
        <end position="174"/>
    </location>
</feature>
<dbReference type="AlphaFoldDB" id="A0AAW6HN29"/>
<accession>A0AAW6HN29</accession>
<keyword evidence="1" id="KW-0812">Transmembrane</keyword>
<protein>
    <submittedName>
        <fullName evidence="2">Uncharacterized protein</fullName>
    </submittedName>
</protein>
<gene>
    <name evidence="2" type="ORF">LNO71_01015</name>
</gene>